<dbReference type="EMBL" id="JBANRG010000019">
    <property type="protein sequence ID" value="KAK7457870.1"/>
    <property type="molecule type" value="Genomic_DNA"/>
</dbReference>
<protein>
    <submittedName>
        <fullName evidence="1">Uncharacterized protein</fullName>
    </submittedName>
</protein>
<dbReference type="Proteomes" id="UP001498398">
    <property type="component" value="Unassembled WGS sequence"/>
</dbReference>
<comment type="caution">
    <text evidence="1">The sequence shown here is derived from an EMBL/GenBank/DDBJ whole genome shotgun (WGS) entry which is preliminary data.</text>
</comment>
<accession>A0ABR1JGF9</accession>
<gene>
    <name evidence="1" type="ORF">VKT23_010214</name>
</gene>
<evidence type="ECO:0000313" key="2">
    <source>
        <dbReference type="Proteomes" id="UP001498398"/>
    </source>
</evidence>
<reference evidence="1 2" key="1">
    <citation type="submission" date="2024-01" db="EMBL/GenBank/DDBJ databases">
        <title>A draft genome for the cacao thread blight pathogen Marasmiellus scandens.</title>
        <authorList>
            <person name="Baruah I.K."/>
            <person name="Leung J."/>
            <person name="Bukari Y."/>
            <person name="Amoako-Attah I."/>
            <person name="Meinhardt L.W."/>
            <person name="Bailey B.A."/>
            <person name="Cohen S.P."/>
        </authorList>
    </citation>
    <scope>NUCLEOTIDE SEQUENCE [LARGE SCALE GENOMIC DNA]</scope>
    <source>
        <strain evidence="1 2">GH-19</strain>
    </source>
</reference>
<name>A0ABR1JGF9_9AGAR</name>
<sequence>MKILLWTEITHNELLSAHRSLCEFVKGYEELYYQRNPDRIHFVRQTIHVDTHAGPETVRAGPLACYAQWTMESLLGNLNDECHNDCDRFANIQQRALLRAQGNALSAMFPHLSLIVPDKTSRPSNGAADIGDGYYLLPAVEPTRRAVTEQEASAIRTYWAEKNWPNLDKWPGTVSRWARLLIPNGQIVRSSWFESKAEQKLRTTRMVKIFSNGKYYVGEIQYFFCLKFGETINPLCVVSLFTPPDTELLKQSCDTVYVCHYQGAASLGVFSVKDIDSVVAMVPDYKVTGEGEIITPENRYFMVEKPFLKARSFGGESDYGSIDEFM</sequence>
<evidence type="ECO:0000313" key="1">
    <source>
        <dbReference type="EMBL" id="KAK7457870.1"/>
    </source>
</evidence>
<keyword evidence="2" id="KW-1185">Reference proteome</keyword>
<organism evidence="1 2">
    <name type="scientific">Marasmiellus scandens</name>
    <dbReference type="NCBI Taxonomy" id="2682957"/>
    <lineage>
        <taxon>Eukaryota</taxon>
        <taxon>Fungi</taxon>
        <taxon>Dikarya</taxon>
        <taxon>Basidiomycota</taxon>
        <taxon>Agaricomycotina</taxon>
        <taxon>Agaricomycetes</taxon>
        <taxon>Agaricomycetidae</taxon>
        <taxon>Agaricales</taxon>
        <taxon>Marasmiineae</taxon>
        <taxon>Omphalotaceae</taxon>
        <taxon>Marasmiellus</taxon>
    </lineage>
</organism>
<proteinExistence type="predicted"/>